<sequence length="97" mass="9814">MNVVERAKAPTPKFFKVLRTIGLALLAVSGSIVAAPVALPAVIVTVAGYAAVAGGVLSAVSQITVDTSISSATVADNTILGNKKEEAQPETHTKENG</sequence>
<dbReference type="AlphaFoldDB" id="A0A1M7ZYT3"/>
<keyword evidence="1" id="KW-0472">Membrane</keyword>
<evidence type="ECO:0000313" key="2">
    <source>
        <dbReference type="EMBL" id="SHO74034.1"/>
    </source>
</evidence>
<dbReference type="RefSeq" id="WP_073584778.1">
    <property type="nucleotide sequence ID" value="NZ_CBCSEA010000019.1"/>
</dbReference>
<accession>A0A1M7ZYT3</accession>
<protein>
    <submittedName>
        <fullName evidence="2">Uncharacterized protein</fullName>
    </submittedName>
</protein>
<dbReference type="Proteomes" id="UP000184611">
    <property type="component" value="Unassembled WGS sequence"/>
</dbReference>
<dbReference type="STRING" id="416016.SAMN05443547_2414"/>
<evidence type="ECO:0000313" key="3">
    <source>
        <dbReference type="Proteomes" id="UP000184611"/>
    </source>
</evidence>
<reference evidence="3" key="1">
    <citation type="submission" date="2016-12" db="EMBL/GenBank/DDBJ databases">
        <authorList>
            <person name="Varghese N."/>
            <person name="Submissions S."/>
        </authorList>
    </citation>
    <scope>NUCLEOTIDE SEQUENCE [LARGE SCALE GENOMIC DNA]</scope>
    <source>
        <strain evidence="3">DSM 18830</strain>
    </source>
</reference>
<keyword evidence="1" id="KW-0812">Transmembrane</keyword>
<keyword evidence="3" id="KW-1185">Reference proteome</keyword>
<name>A0A1M7ZYT3_9FLAO</name>
<proteinExistence type="predicted"/>
<dbReference type="EMBL" id="FRYK01000005">
    <property type="protein sequence ID" value="SHO74034.1"/>
    <property type="molecule type" value="Genomic_DNA"/>
</dbReference>
<gene>
    <name evidence="2" type="ORF">SAMN05443547_2414</name>
</gene>
<feature type="transmembrane region" description="Helical" evidence="1">
    <location>
        <begin position="21"/>
        <end position="52"/>
    </location>
</feature>
<keyword evidence="1" id="KW-1133">Transmembrane helix</keyword>
<evidence type="ECO:0000256" key="1">
    <source>
        <dbReference type="SAM" id="Phobius"/>
    </source>
</evidence>
<organism evidence="2 3">
    <name type="scientific">Flavobacterium cucumis</name>
    <dbReference type="NCBI Taxonomy" id="416016"/>
    <lineage>
        <taxon>Bacteria</taxon>
        <taxon>Pseudomonadati</taxon>
        <taxon>Bacteroidota</taxon>
        <taxon>Flavobacteriia</taxon>
        <taxon>Flavobacteriales</taxon>
        <taxon>Flavobacteriaceae</taxon>
        <taxon>Flavobacterium</taxon>
    </lineage>
</organism>